<organism evidence="2 3">
    <name type="scientific">Kineosporia succinea</name>
    <dbReference type="NCBI Taxonomy" id="84632"/>
    <lineage>
        <taxon>Bacteria</taxon>
        <taxon>Bacillati</taxon>
        <taxon>Actinomycetota</taxon>
        <taxon>Actinomycetes</taxon>
        <taxon>Kineosporiales</taxon>
        <taxon>Kineosporiaceae</taxon>
        <taxon>Kineosporia</taxon>
    </lineage>
</organism>
<evidence type="ECO:0000256" key="1">
    <source>
        <dbReference type="SAM" id="Phobius"/>
    </source>
</evidence>
<feature type="transmembrane region" description="Helical" evidence="1">
    <location>
        <begin position="35"/>
        <end position="53"/>
    </location>
</feature>
<keyword evidence="1" id="KW-0812">Transmembrane</keyword>
<protein>
    <submittedName>
        <fullName evidence="2">Uncharacterized protein</fullName>
    </submittedName>
</protein>
<accession>A0ABT9P6Q2</accession>
<keyword evidence="1" id="KW-1133">Transmembrane helix</keyword>
<sequence length="55" mass="6129">MTKVEDDSEAKKILLATVDFTATKIASEQRQRGNGYYQLLIVLVPTGIFLGSLRE</sequence>
<evidence type="ECO:0000313" key="3">
    <source>
        <dbReference type="Proteomes" id="UP001235712"/>
    </source>
</evidence>
<keyword evidence="3" id="KW-1185">Reference proteome</keyword>
<comment type="caution">
    <text evidence="2">The sequence shown here is derived from an EMBL/GenBank/DDBJ whole genome shotgun (WGS) entry which is preliminary data.</text>
</comment>
<evidence type="ECO:0000313" key="2">
    <source>
        <dbReference type="EMBL" id="MDP9828382.1"/>
    </source>
</evidence>
<name>A0ABT9P6Q2_9ACTN</name>
<proteinExistence type="predicted"/>
<reference evidence="2 3" key="1">
    <citation type="submission" date="2023-07" db="EMBL/GenBank/DDBJ databases">
        <title>Sequencing the genomes of 1000 actinobacteria strains.</title>
        <authorList>
            <person name="Klenk H.-P."/>
        </authorList>
    </citation>
    <scope>NUCLEOTIDE SEQUENCE [LARGE SCALE GENOMIC DNA]</scope>
    <source>
        <strain evidence="2 3">DSM 44388</strain>
    </source>
</reference>
<dbReference type="EMBL" id="JAUSQZ010000001">
    <property type="protein sequence ID" value="MDP9828382.1"/>
    <property type="molecule type" value="Genomic_DNA"/>
</dbReference>
<keyword evidence="1" id="KW-0472">Membrane</keyword>
<gene>
    <name evidence="2" type="ORF">J2S57_004131</name>
</gene>
<dbReference type="Proteomes" id="UP001235712">
    <property type="component" value="Unassembled WGS sequence"/>
</dbReference>